<dbReference type="GO" id="GO:0009953">
    <property type="term" value="P:dorsal/ventral pattern formation"/>
    <property type="evidence" value="ECO:0007669"/>
    <property type="project" value="TreeGrafter"/>
</dbReference>
<dbReference type="AlphaFoldDB" id="A0A2P1DV63"/>
<dbReference type="PROSITE" id="PS50933">
    <property type="entry name" value="CHRD"/>
    <property type="match status" value="3"/>
</dbReference>
<keyword evidence="6" id="KW-0325">Glycoprotein</keyword>
<feature type="domain" description="CHRD" evidence="11">
    <location>
        <begin position="419"/>
        <end position="536"/>
    </location>
</feature>
<dbReference type="SMART" id="SM00754">
    <property type="entry name" value="CHRD"/>
    <property type="match status" value="2"/>
</dbReference>
<feature type="region of interest" description="Disordered" evidence="8">
    <location>
        <begin position="129"/>
        <end position="152"/>
    </location>
</feature>
<dbReference type="Gene3D" id="6.20.200.20">
    <property type="match status" value="1"/>
</dbReference>
<dbReference type="Pfam" id="PF00093">
    <property type="entry name" value="VWC"/>
    <property type="match status" value="2"/>
</dbReference>
<dbReference type="PROSITE" id="PS50184">
    <property type="entry name" value="VWFC_2"/>
    <property type="match status" value="3"/>
</dbReference>
<reference evidence="12" key="1">
    <citation type="journal article" date="2018" name="Nature">
        <title>Convergent evolution of bilaterian nerve cords.</title>
        <authorList>
            <person name="Martin-Duran J.M."/>
            <person name="Pang K."/>
            <person name="Borve A."/>
            <person name="Le H.S."/>
            <person name="Furu A."/>
            <person name="Cannon J.T."/>
            <person name="Jondelius U."/>
            <person name="Hejnol A."/>
        </authorList>
    </citation>
    <scope>NUCLEOTIDE SEQUENCE</scope>
</reference>
<evidence type="ECO:0000256" key="1">
    <source>
        <dbReference type="ARBA" id="ARBA00004613"/>
    </source>
</evidence>
<dbReference type="GO" id="GO:0005615">
    <property type="term" value="C:extracellular space"/>
    <property type="evidence" value="ECO:0007669"/>
    <property type="project" value="TreeGrafter"/>
</dbReference>
<evidence type="ECO:0000256" key="7">
    <source>
        <dbReference type="PIRNR" id="PIRNR002496"/>
    </source>
</evidence>
<evidence type="ECO:0000256" key="8">
    <source>
        <dbReference type="SAM" id="MobiDB-lite"/>
    </source>
</evidence>
<feature type="chain" id="PRO_5015109404" evidence="9">
    <location>
        <begin position="22"/>
        <end position="962"/>
    </location>
</feature>
<keyword evidence="9" id="KW-0732">Signal</keyword>
<protein>
    <submittedName>
        <fullName evidence="12">Chordin/sog</fullName>
    </submittedName>
</protein>
<keyword evidence="5" id="KW-0677">Repeat</keyword>
<keyword evidence="3 7" id="KW-0217">Developmental protein</keyword>
<comment type="subcellular location">
    <subcellularLocation>
        <location evidence="1">Secreted</location>
    </subcellularLocation>
</comment>
<feature type="signal peptide" evidence="9">
    <location>
        <begin position="1"/>
        <end position="21"/>
    </location>
</feature>
<name>A0A2P1DV63_ISOPU</name>
<keyword evidence="4" id="KW-0964">Secreted</keyword>
<dbReference type="InterPro" id="IPR052278">
    <property type="entry name" value="Chordin-like_regulators"/>
</dbReference>
<evidence type="ECO:0000259" key="11">
    <source>
        <dbReference type="PROSITE" id="PS50933"/>
    </source>
</evidence>
<feature type="domain" description="CHRD" evidence="11">
    <location>
        <begin position="544"/>
        <end position="664"/>
    </location>
</feature>
<evidence type="ECO:0000256" key="3">
    <source>
        <dbReference type="ARBA" id="ARBA00022473"/>
    </source>
</evidence>
<dbReference type="PANTHER" id="PTHR46526">
    <property type="entry name" value="CHORDIN"/>
    <property type="match status" value="1"/>
</dbReference>
<feature type="domain" description="CHRD" evidence="11">
    <location>
        <begin position="172"/>
        <end position="292"/>
    </location>
</feature>
<organism evidence="12">
    <name type="scientific">Isodiametra pulchra</name>
    <name type="common">Acoelomorph flatworm</name>
    <name type="synonym">Convoluta pulchra</name>
    <dbReference type="NCBI Taxonomy" id="504439"/>
    <lineage>
        <taxon>Eukaryota</taxon>
        <taxon>Metazoa</taxon>
        <taxon>Xenacoelomorpha</taxon>
        <taxon>Acoelomorpha</taxon>
        <taxon>Acoela</taxon>
        <taxon>Isodiametridae</taxon>
        <taxon>Isodiametra</taxon>
    </lineage>
</organism>
<dbReference type="InterPro" id="IPR001007">
    <property type="entry name" value="VWF_dom"/>
</dbReference>
<feature type="domain" description="VWFC" evidence="10">
    <location>
        <begin position="877"/>
        <end position="944"/>
    </location>
</feature>
<feature type="compositionally biased region" description="Basic and acidic residues" evidence="8">
    <location>
        <begin position="685"/>
        <end position="695"/>
    </location>
</feature>
<dbReference type="InterPro" id="IPR016353">
    <property type="entry name" value="Chordin"/>
</dbReference>
<evidence type="ECO:0000256" key="5">
    <source>
        <dbReference type="ARBA" id="ARBA00022737"/>
    </source>
</evidence>
<accession>A0A2P1DV63</accession>
<dbReference type="Pfam" id="PF07452">
    <property type="entry name" value="CHRD"/>
    <property type="match status" value="2"/>
</dbReference>
<proteinExistence type="evidence at transcript level"/>
<feature type="domain" description="VWFC" evidence="10">
    <location>
        <begin position="777"/>
        <end position="843"/>
    </location>
</feature>
<dbReference type="EMBL" id="KY709733">
    <property type="protein sequence ID" value="AVK72284.1"/>
    <property type="molecule type" value="mRNA"/>
</dbReference>
<dbReference type="PANTHER" id="PTHR46526:SF1">
    <property type="entry name" value="CHORDIN"/>
    <property type="match status" value="1"/>
</dbReference>
<dbReference type="GO" id="GO:0030514">
    <property type="term" value="P:negative regulation of BMP signaling pathway"/>
    <property type="evidence" value="ECO:0007669"/>
    <property type="project" value="TreeGrafter"/>
</dbReference>
<evidence type="ECO:0000259" key="10">
    <source>
        <dbReference type="PROSITE" id="PS50184"/>
    </source>
</evidence>
<feature type="region of interest" description="Disordered" evidence="8">
    <location>
        <begin position="675"/>
        <end position="705"/>
    </location>
</feature>
<evidence type="ECO:0000256" key="6">
    <source>
        <dbReference type="ARBA" id="ARBA00023180"/>
    </source>
</evidence>
<dbReference type="PROSITE" id="PS01208">
    <property type="entry name" value="VWFC_1"/>
    <property type="match status" value="2"/>
</dbReference>
<dbReference type="InterPro" id="IPR010895">
    <property type="entry name" value="CHRD"/>
</dbReference>
<dbReference type="SMART" id="SM00214">
    <property type="entry name" value="VWC"/>
    <property type="match status" value="4"/>
</dbReference>
<dbReference type="GO" id="GO:0036122">
    <property type="term" value="F:BMP binding"/>
    <property type="evidence" value="ECO:0007669"/>
    <property type="project" value="TreeGrafter"/>
</dbReference>
<dbReference type="PIRSF" id="PIRSF002496">
    <property type="entry name" value="Chordin"/>
    <property type="match status" value="1"/>
</dbReference>
<sequence>MRRTMLFLALIFIVFVQNTSCFKRFPLRADPSEFILDTTRSDVCLFDGEEKKIGEQWHPVLTFPRRIEMVCILCTCVPPEDPIYAYYYYYDTESTPKVDCRNVKDECPVLNCKDELVESDPKQCCKRCRDPDEADSASKHSKTQQDSSVRNDDSNAATVLDFDDKLMELQRTFKYFTAILTGSNLWPRRHTGALARVSFSFEQATRTLHFTASMIGISGAPTQLIFADSSTDKILHRHISDEASANERICGSWDDIPDGVLAKFDHNLVYVTLHTSEYEDGEIKGPIRSHQVLLVEAFSGMLAPVSDPGLSSGGLVFSNLRTHEENTVELVIALQGVTDYFLNDVPVEVELFDRSFNVIGRFQETLAPKESDWSVISTTWQHDAVSSDLSRGRISVRVSLGPEGSQRVVYNGGLAPKTNCDDFHAILTGSEEEKGTGAAGSAFLAIQHDFSISYEIHVLGFSGRDNTVEFCSVNDEVQPPIQMDISYTYFDNWAVGFISNPSAQFLQALVLNQVHIKISSRESGSDLLGKVVRLHHSETVSGAMDERGALILAGSAVVPKVYTRAAGHAWLRLDQYCNLHYEIAVGGFDAHEQRMFEMGRTVTEAILKADYELASTDAEVVRGVVTKISADFFEYMNIGKAYLQVKTKQQPNGEIRAKFSLSNDCMHRDPSEFSFGDDGSAAEDESSKTESHSVETEPNLAEDPKSCYSEDEYRAHKAHWLPEFDKTCTVCRCEASTVICEPRYTCQYPTECDNYIIKPGECCYSCPEGQAAKNSSSGCMHNEERHEVGDVWNPVVHPFGVIKCAECTCSGDNQVSCSRVQCPEPTCQHPIKKNPTDCCAVCVEEEEEVQVSENTGDSPPQMLNDGILVSNTFSEPKPCFLGEFIYEDGQSFNPIVAPFGKQLCVDCLCMAGKLSCSRIQCEPITDCPKQFIRTYDDQCCPVCLAFNDEVFKTNYEDFVLLA</sequence>
<evidence type="ECO:0000256" key="4">
    <source>
        <dbReference type="ARBA" id="ARBA00022525"/>
    </source>
</evidence>
<dbReference type="SUPFAM" id="SSF57603">
    <property type="entry name" value="FnI-like domain"/>
    <property type="match status" value="3"/>
</dbReference>
<evidence type="ECO:0000256" key="9">
    <source>
        <dbReference type="SAM" id="SignalP"/>
    </source>
</evidence>
<feature type="domain" description="VWFC" evidence="10">
    <location>
        <begin position="705"/>
        <end position="767"/>
    </location>
</feature>
<evidence type="ECO:0000256" key="2">
    <source>
        <dbReference type="ARBA" id="ARBA00007156"/>
    </source>
</evidence>
<dbReference type="GO" id="GO:0048731">
    <property type="term" value="P:system development"/>
    <property type="evidence" value="ECO:0007669"/>
    <property type="project" value="UniProtKB-ARBA"/>
</dbReference>
<comment type="similarity">
    <text evidence="2 7">Belongs to the chordin family.</text>
</comment>
<evidence type="ECO:0000313" key="12">
    <source>
        <dbReference type="EMBL" id="AVK72284.1"/>
    </source>
</evidence>